<name>A0A1T4YMY9_9BACT</name>
<accession>A0A1T4YMY9</accession>
<dbReference type="AlphaFoldDB" id="A0A1T4YMY9"/>
<sequence length="189" mass="20782">MELLRTLAKRTHTQGVAILLLLAFVLSPFEAHAESSEKREYALKAVFLYNFCQFIDWPSGSFAHDRAPIIIGVMGSNPFGGLLSETVHGELIRGRSIQLSPCQNPQDALKCHLLFISDEEMPKMTALLSVLANHSVVTVGESEAFLEQGGMIALPSVENKIKLKVNLPAVRAAKVEMSSKLLRVADIKR</sequence>
<dbReference type="InterPro" id="IPR025293">
    <property type="entry name" value="YfiR/HmsC-like"/>
</dbReference>
<organism evidence="1 2">
    <name type="scientific">Prosthecobacter debontii</name>
    <dbReference type="NCBI Taxonomy" id="48467"/>
    <lineage>
        <taxon>Bacteria</taxon>
        <taxon>Pseudomonadati</taxon>
        <taxon>Verrucomicrobiota</taxon>
        <taxon>Verrucomicrobiia</taxon>
        <taxon>Verrucomicrobiales</taxon>
        <taxon>Verrucomicrobiaceae</taxon>
        <taxon>Prosthecobacter</taxon>
    </lineage>
</organism>
<dbReference type="EMBL" id="FUYE01000014">
    <property type="protein sequence ID" value="SKB03132.1"/>
    <property type="molecule type" value="Genomic_DNA"/>
</dbReference>
<keyword evidence="2" id="KW-1185">Reference proteome</keyword>
<dbReference type="Pfam" id="PF13689">
    <property type="entry name" value="DUF4154"/>
    <property type="match status" value="1"/>
</dbReference>
<dbReference type="Proteomes" id="UP000190774">
    <property type="component" value="Unassembled WGS sequence"/>
</dbReference>
<dbReference type="OrthoDB" id="277577at2"/>
<dbReference type="STRING" id="48467.SAMN02745166_03773"/>
<evidence type="ECO:0000313" key="2">
    <source>
        <dbReference type="Proteomes" id="UP000190774"/>
    </source>
</evidence>
<proteinExistence type="predicted"/>
<evidence type="ECO:0000313" key="1">
    <source>
        <dbReference type="EMBL" id="SKB03132.1"/>
    </source>
</evidence>
<evidence type="ECO:0008006" key="3">
    <source>
        <dbReference type="Google" id="ProtNLM"/>
    </source>
</evidence>
<protein>
    <recommendedName>
        <fullName evidence="3">YfiR family protein</fullName>
    </recommendedName>
</protein>
<gene>
    <name evidence="1" type="ORF">SAMN02745166_03773</name>
</gene>
<reference evidence="2" key="1">
    <citation type="submission" date="2017-02" db="EMBL/GenBank/DDBJ databases">
        <authorList>
            <person name="Varghese N."/>
            <person name="Submissions S."/>
        </authorList>
    </citation>
    <scope>NUCLEOTIDE SEQUENCE [LARGE SCALE GENOMIC DNA]</scope>
    <source>
        <strain evidence="2">ATCC 700200</strain>
    </source>
</reference>